<protein>
    <submittedName>
        <fullName evidence="2">Uncharacterized protein</fullName>
    </submittedName>
</protein>
<organism evidence="2 3">
    <name type="scientific">Streptoalloteichus tenebrarius (strain ATCC 17920 / DSM 40477 / JCM 4838 / CBS 697.72 / NBRC 16177 / NCIMB 11028 / NRRL B-12390 / A12253. 1 / ISP 5477)</name>
    <name type="common">Streptomyces tenebrarius</name>
    <dbReference type="NCBI Taxonomy" id="1933"/>
    <lineage>
        <taxon>Bacteria</taxon>
        <taxon>Bacillati</taxon>
        <taxon>Actinomycetota</taxon>
        <taxon>Actinomycetes</taxon>
        <taxon>Pseudonocardiales</taxon>
        <taxon>Pseudonocardiaceae</taxon>
        <taxon>Streptoalloteichus</taxon>
    </lineage>
</organism>
<gene>
    <name evidence="2" type="ORF">LX15_001931</name>
</gene>
<evidence type="ECO:0000256" key="1">
    <source>
        <dbReference type="SAM" id="Phobius"/>
    </source>
</evidence>
<keyword evidence="1" id="KW-0472">Membrane</keyword>
<feature type="transmembrane region" description="Helical" evidence="1">
    <location>
        <begin position="21"/>
        <end position="41"/>
    </location>
</feature>
<comment type="caution">
    <text evidence="2">The sequence shown here is derived from an EMBL/GenBank/DDBJ whole genome shotgun (WGS) entry which is preliminary data.</text>
</comment>
<evidence type="ECO:0000313" key="3">
    <source>
        <dbReference type="Proteomes" id="UP001205311"/>
    </source>
</evidence>
<evidence type="ECO:0000313" key="2">
    <source>
        <dbReference type="EMBL" id="MCP2258237.1"/>
    </source>
</evidence>
<accession>A0ABT1HRU4</accession>
<keyword evidence="3" id="KW-1185">Reference proteome</keyword>
<name>A0ABT1HRU4_STRSD</name>
<proteinExistence type="predicted"/>
<dbReference type="Proteomes" id="UP001205311">
    <property type="component" value="Unassembled WGS sequence"/>
</dbReference>
<keyword evidence="1" id="KW-0812">Transmembrane</keyword>
<keyword evidence="1" id="KW-1133">Transmembrane helix</keyword>
<sequence>MSKERRRPGGPTEWAPREERRVWPWILLVVLVVGVVINVLLTV</sequence>
<reference evidence="2 3" key="1">
    <citation type="submission" date="2022-06" db="EMBL/GenBank/DDBJ databases">
        <title>Genomic Encyclopedia of Archaeal and Bacterial Type Strains, Phase II (KMG-II): from individual species to whole genera.</title>
        <authorList>
            <person name="Goeker M."/>
        </authorList>
    </citation>
    <scope>NUCLEOTIDE SEQUENCE [LARGE SCALE GENOMIC DNA]</scope>
    <source>
        <strain evidence="2 3">DSM 40477</strain>
    </source>
</reference>
<dbReference type="EMBL" id="JAMTCP010000007">
    <property type="protein sequence ID" value="MCP2258237.1"/>
    <property type="molecule type" value="Genomic_DNA"/>
</dbReference>
<dbReference type="RefSeq" id="WP_301304301.1">
    <property type="nucleotide sequence ID" value="NZ_JAMTCP010000007.1"/>
</dbReference>